<evidence type="ECO:0000259" key="6">
    <source>
        <dbReference type="Pfam" id="PF04205"/>
    </source>
</evidence>
<sequence length="182" mass="20157">MKRLRDIIQLVVILVLMSGTFGAMASSFPKSVQKKIDKEVRKIFTVEDFTMDDIENLNLNTVNGDGLRNLHLSTLKSADKSIGFACFASSKGRNDFFDYMVVFNEKLEIQKVVVLIYRSSYGGEIMAKSWLKQFIGKVKGEEMEFGKDIDGISGATISAPSMAKGVKAVSLLVSELKENGKI</sequence>
<evidence type="ECO:0000313" key="7">
    <source>
        <dbReference type="EMBL" id="BAX79006.1"/>
    </source>
</evidence>
<dbReference type="Proteomes" id="UP000218267">
    <property type="component" value="Chromosome"/>
</dbReference>
<feature type="domain" description="FMN-binding" evidence="6">
    <location>
        <begin position="94"/>
        <end position="168"/>
    </location>
</feature>
<dbReference type="InterPro" id="IPR010209">
    <property type="entry name" value="Ion_transpt_RnfG/RsxG"/>
</dbReference>
<organism evidence="7 8">
    <name type="scientific">Labilibaculum antarcticum</name>
    <dbReference type="NCBI Taxonomy" id="1717717"/>
    <lineage>
        <taxon>Bacteria</taxon>
        <taxon>Pseudomonadati</taxon>
        <taxon>Bacteroidota</taxon>
        <taxon>Bacteroidia</taxon>
        <taxon>Marinilabiliales</taxon>
        <taxon>Marinifilaceae</taxon>
        <taxon>Labilibaculum</taxon>
    </lineage>
</organism>
<dbReference type="EMBL" id="AP018042">
    <property type="protein sequence ID" value="BAX79006.1"/>
    <property type="molecule type" value="Genomic_DNA"/>
</dbReference>
<reference evidence="8" key="2">
    <citation type="journal article" date="2020" name="Antonie Van Leeuwenhoek">
        <title>Labilibaculum antarcticum sp. nov., a novel facultative anaerobic, psychrotorelant bacterium isolated from marine sediment of Antarctica.</title>
        <authorList>
            <person name="Watanabe M."/>
            <person name="Kojima H."/>
            <person name="Fukui M."/>
        </authorList>
    </citation>
    <scope>NUCLEOTIDE SEQUENCE [LARGE SCALE GENOMIC DNA]</scope>
    <source>
        <strain evidence="8">SPP2</strain>
    </source>
</reference>
<keyword evidence="4" id="KW-0288">FMN</keyword>
<dbReference type="GO" id="GO:0005886">
    <property type="term" value="C:plasma membrane"/>
    <property type="evidence" value="ECO:0007669"/>
    <property type="project" value="InterPro"/>
</dbReference>
<dbReference type="AlphaFoldDB" id="A0A1Y1CF53"/>
<dbReference type="Pfam" id="PF04205">
    <property type="entry name" value="FMN_bind"/>
    <property type="match status" value="1"/>
</dbReference>
<dbReference type="GO" id="GO:0009055">
    <property type="term" value="F:electron transfer activity"/>
    <property type="evidence" value="ECO:0007669"/>
    <property type="project" value="InterPro"/>
</dbReference>
<accession>A0A1Y1CF53</accession>
<dbReference type="PANTHER" id="PTHR36118">
    <property type="entry name" value="ION-TRANSLOCATING OXIDOREDUCTASE COMPLEX SUBUNIT G"/>
    <property type="match status" value="1"/>
</dbReference>
<dbReference type="GO" id="GO:0022900">
    <property type="term" value="P:electron transport chain"/>
    <property type="evidence" value="ECO:0007669"/>
    <property type="project" value="InterPro"/>
</dbReference>
<evidence type="ECO:0000256" key="1">
    <source>
        <dbReference type="ARBA" id="ARBA00022448"/>
    </source>
</evidence>
<dbReference type="PANTHER" id="PTHR36118:SF1">
    <property type="entry name" value="ION-TRANSLOCATING OXIDOREDUCTASE COMPLEX SUBUNIT G"/>
    <property type="match status" value="1"/>
</dbReference>
<protein>
    <recommendedName>
        <fullName evidence="6">FMN-binding domain-containing protein</fullName>
    </recommendedName>
</protein>
<dbReference type="OrthoDB" id="9778782at2"/>
<proteinExistence type="predicted"/>
<keyword evidence="8" id="KW-1185">Reference proteome</keyword>
<dbReference type="RefSeq" id="WP_096427912.1">
    <property type="nucleotide sequence ID" value="NZ_AP018042.1"/>
</dbReference>
<dbReference type="KEGG" id="mbas:ALGA_0616"/>
<evidence type="ECO:0000256" key="5">
    <source>
        <dbReference type="ARBA" id="ARBA00022982"/>
    </source>
</evidence>
<keyword evidence="1" id="KW-0813">Transport</keyword>
<evidence type="ECO:0000256" key="3">
    <source>
        <dbReference type="ARBA" id="ARBA00022630"/>
    </source>
</evidence>
<name>A0A1Y1CF53_9BACT</name>
<gene>
    <name evidence="7" type="ORF">ALGA_0616</name>
</gene>
<dbReference type="GO" id="GO:0010181">
    <property type="term" value="F:FMN binding"/>
    <property type="evidence" value="ECO:0007669"/>
    <property type="project" value="InterPro"/>
</dbReference>
<keyword evidence="3" id="KW-0285">Flavoprotein</keyword>
<evidence type="ECO:0000256" key="4">
    <source>
        <dbReference type="ARBA" id="ARBA00022643"/>
    </source>
</evidence>
<keyword evidence="5" id="KW-0249">Electron transport</keyword>
<dbReference type="InterPro" id="IPR007329">
    <property type="entry name" value="FMN-bd"/>
</dbReference>
<reference evidence="7 8" key="1">
    <citation type="journal article" date="2018" name="Mar. Genomics">
        <title>Complete genome sequence of Marinifilaceae bacterium strain SPP2, isolated from the Antarctic marine sediment.</title>
        <authorList>
            <person name="Watanabe M."/>
            <person name="Kojima H."/>
            <person name="Fukui M."/>
        </authorList>
    </citation>
    <scope>NUCLEOTIDE SEQUENCE [LARGE SCALE GENOMIC DNA]</scope>
    <source>
        <strain evidence="7 8">SPP2</strain>
    </source>
</reference>
<evidence type="ECO:0000313" key="8">
    <source>
        <dbReference type="Proteomes" id="UP000218267"/>
    </source>
</evidence>
<keyword evidence="2" id="KW-0597">Phosphoprotein</keyword>
<evidence type="ECO:0000256" key="2">
    <source>
        <dbReference type="ARBA" id="ARBA00022553"/>
    </source>
</evidence>